<dbReference type="SUPFAM" id="SSF53850">
    <property type="entry name" value="Periplasmic binding protein-like II"/>
    <property type="match status" value="1"/>
</dbReference>
<gene>
    <name evidence="6" type="ORF">VJ920_04835</name>
</gene>
<evidence type="ECO:0000256" key="1">
    <source>
        <dbReference type="ARBA" id="ARBA00009437"/>
    </source>
</evidence>
<dbReference type="Pfam" id="PF03466">
    <property type="entry name" value="LysR_substrate"/>
    <property type="match status" value="1"/>
</dbReference>
<dbReference type="CDD" id="cd05466">
    <property type="entry name" value="PBP2_LTTR_substrate"/>
    <property type="match status" value="1"/>
</dbReference>
<evidence type="ECO:0000256" key="4">
    <source>
        <dbReference type="ARBA" id="ARBA00023163"/>
    </source>
</evidence>
<keyword evidence="3" id="KW-0238">DNA-binding</keyword>
<evidence type="ECO:0000313" key="7">
    <source>
        <dbReference type="Proteomes" id="UP001343724"/>
    </source>
</evidence>
<organism evidence="6 7">
    <name type="scientific">Adlercreutzia shanghongiae</name>
    <dbReference type="NCBI Taxonomy" id="3111773"/>
    <lineage>
        <taxon>Bacteria</taxon>
        <taxon>Bacillati</taxon>
        <taxon>Actinomycetota</taxon>
        <taxon>Coriobacteriia</taxon>
        <taxon>Eggerthellales</taxon>
        <taxon>Eggerthellaceae</taxon>
        <taxon>Adlercreutzia</taxon>
    </lineage>
</organism>
<sequence length="297" mass="32803">MSIQKLRYIVAAIELESHAKAAEQLIISPQAITKAIADKEKQLGRKLFERNGRGVKPTSFGLLFAERAREVIENYDDLETLGSEDSETTASGKLTIALSVTPFRGEVYDESALGEFAHAFPLVDTRILRRASDTCLRALKESIADAAILIGRVAEDGYVCTRIGSISPGLLAHRDAKPHSRTKIGLDELSGTPLAFPDDIRYVLPTIQAHFNALGLPSPHFQHVEPTEDGLYHFLKTGGVVFSAPNNSLIETHEDLEIVPLASKHSITLPVYLIYRTITPELRRLRDHLFSPTITSR</sequence>
<dbReference type="PANTHER" id="PTHR30346">
    <property type="entry name" value="TRANSCRIPTIONAL DUAL REGULATOR HCAR-RELATED"/>
    <property type="match status" value="1"/>
</dbReference>
<evidence type="ECO:0000256" key="2">
    <source>
        <dbReference type="ARBA" id="ARBA00023015"/>
    </source>
</evidence>
<dbReference type="InterPro" id="IPR036388">
    <property type="entry name" value="WH-like_DNA-bd_sf"/>
</dbReference>
<keyword evidence="4" id="KW-0804">Transcription</keyword>
<evidence type="ECO:0000313" key="6">
    <source>
        <dbReference type="EMBL" id="MEC4294624.1"/>
    </source>
</evidence>
<reference evidence="6 7" key="1">
    <citation type="submission" date="2024-01" db="EMBL/GenBank/DDBJ databases">
        <title>novel species in genus Adlercreutzia.</title>
        <authorList>
            <person name="Liu X."/>
        </authorList>
    </citation>
    <scope>NUCLEOTIDE SEQUENCE [LARGE SCALE GENOMIC DNA]</scope>
    <source>
        <strain evidence="6 7">R22</strain>
    </source>
</reference>
<comment type="similarity">
    <text evidence="1">Belongs to the LysR transcriptional regulatory family.</text>
</comment>
<dbReference type="Gene3D" id="1.10.10.10">
    <property type="entry name" value="Winged helix-like DNA-binding domain superfamily/Winged helix DNA-binding domain"/>
    <property type="match status" value="1"/>
</dbReference>
<protein>
    <submittedName>
        <fullName evidence="6">LysR family transcriptional regulator</fullName>
    </submittedName>
</protein>
<name>A0ABU6IYQ2_9ACTN</name>
<comment type="caution">
    <text evidence="6">The sequence shown here is derived from an EMBL/GenBank/DDBJ whole genome shotgun (WGS) entry which is preliminary data.</text>
</comment>
<dbReference type="EMBL" id="JAYMFH010000005">
    <property type="protein sequence ID" value="MEC4294624.1"/>
    <property type="molecule type" value="Genomic_DNA"/>
</dbReference>
<dbReference type="Proteomes" id="UP001343724">
    <property type="component" value="Unassembled WGS sequence"/>
</dbReference>
<dbReference type="InterPro" id="IPR036390">
    <property type="entry name" value="WH_DNA-bd_sf"/>
</dbReference>
<dbReference type="InterPro" id="IPR000847">
    <property type="entry name" value="LysR_HTH_N"/>
</dbReference>
<feature type="domain" description="HTH lysR-type" evidence="5">
    <location>
        <begin position="1"/>
        <end position="58"/>
    </location>
</feature>
<dbReference type="RefSeq" id="WP_326437385.1">
    <property type="nucleotide sequence ID" value="NZ_JAYMFH010000005.1"/>
</dbReference>
<keyword evidence="2" id="KW-0805">Transcription regulation</keyword>
<evidence type="ECO:0000259" key="5">
    <source>
        <dbReference type="PROSITE" id="PS50931"/>
    </source>
</evidence>
<dbReference type="Pfam" id="PF00126">
    <property type="entry name" value="HTH_1"/>
    <property type="match status" value="1"/>
</dbReference>
<dbReference type="PROSITE" id="PS50931">
    <property type="entry name" value="HTH_LYSR"/>
    <property type="match status" value="1"/>
</dbReference>
<dbReference type="InterPro" id="IPR005119">
    <property type="entry name" value="LysR_subst-bd"/>
</dbReference>
<dbReference type="SUPFAM" id="SSF46785">
    <property type="entry name" value="Winged helix' DNA-binding domain"/>
    <property type="match status" value="1"/>
</dbReference>
<accession>A0ABU6IYQ2</accession>
<evidence type="ECO:0000256" key="3">
    <source>
        <dbReference type="ARBA" id="ARBA00023125"/>
    </source>
</evidence>
<proteinExistence type="inferred from homology"/>
<dbReference type="PANTHER" id="PTHR30346:SF28">
    <property type="entry name" value="HTH-TYPE TRANSCRIPTIONAL REGULATOR CYNR"/>
    <property type="match status" value="1"/>
</dbReference>
<dbReference type="Gene3D" id="3.40.190.290">
    <property type="match status" value="1"/>
</dbReference>
<keyword evidence="7" id="KW-1185">Reference proteome</keyword>